<protein>
    <submittedName>
        <fullName evidence="3">Uncharacterized protein</fullName>
    </submittedName>
</protein>
<dbReference type="PANTHER" id="PTHR12277:SF64">
    <property type="entry name" value="SUPERFAMILY HYDROLASE, PUTATIVE (AFU_ORTHOLOGUE AFUA_3G01760)-RELATED"/>
    <property type="match status" value="1"/>
</dbReference>
<feature type="compositionally biased region" description="Low complexity" evidence="1">
    <location>
        <begin position="444"/>
        <end position="454"/>
    </location>
</feature>
<keyword evidence="2" id="KW-0812">Transmembrane</keyword>
<dbReference type="EMBL" id="JAKWBI020000580">
    <property type="protein sequence ID" value="KAJ2893656.1"/>
    <property type="molecule type" value="Genomic_DNA"/>
</dbReference>
<keyword evidence="2" id="KW-0472">Membrane</keyword>
<dbReference type="Proteomes" id="UP001201980">
    <property type="component" value="Unassembled WGS sequence"/>
</dbReference>
<gene>
    <name evidence="3" type="ORF">MKZ38_008382</name>
</gene>
<dbReference type="GO" id="GO:0008474">
    <property type="term" value="F:palmitoyl-(protein) hydrolase activity"/>
    <property type="evidence" value="ECO:0007669"/>
    <property type="project" value="TreeGrafter"/>
</dbReference>
<dbReference type="Gene3D" id="3.40.50.1820">
    <property type="entry name" value="alpha/beta hydrolase"/>
    <property type="match status" value="1"/>
</dbReference>
<comment type="caution">
    <text evidence="3">The sequence shown here is derived from an EMBL/GenBank/DDBJ whole genome shotgun (WGS) entry which is preliminary data.</text>
</comment>
<sequence>MCRSRVTLTTRLTQWCNGGESRVRFAVVTPSRLSSHYTAPPGTRLKFSGSGNVYGLPGSTAFSPTRFGTRTHNVISCLPAARTKRSLSAEALISPPLYFFGLLASLWTWKCLMMVVFQNKIIYIPGMPPNSRRETIRDYAAQCVGVRWEEHRTRASDGTDLALCVASVSSTDTTGDPSQTGENPVYILYFHGNASSLPPRLPLLSHVLRSIKSQSSAKSSVSIRYTMVCLSYRGYWTSRGRPSEDGITRDAIAAMSWISHLQDKLSSSHIEAGDKIQAQVQAELAPVIVWGASIGAAFATGLAANVKACPANLHISSLCLETPFTSIRDMLVAMYPQKWVPYKHLWPFLRNHLDNYKNLQVLANNCRLNGTHCPHIFLLHAGKDEIVPSEHGDRLFARCVDLGFDVERHSVAGAFHNDATFRPRGRQELAAAIVREAQRAVESRSAPAASSVSSTYTSKPVPHV</sequence>
<evidence type="ECO:0000256" key="2">
    <source>
        <dbReference type="SAM" id="Phobius"/>
    </source>
</evidence>
<dbReference type="AlphaFoldDB" id="A0AAD5RGT2"/>
<organism evidence="3 4">
    <name type="scientific">Zalerion maritima</name>
    <dbReference type="NCBI Taxonomy" id="339359"/>
    <lineage>
        <taxon>Eukaryota</taxon>
        <taxon>Fungi</taxon>
        <taxon>Dikarya</taxon>
        <taxon>Ascomycota</taxon>
        <taxon>Pezizomycotina</taxon>
        <taxon>Sordariomycetes</taxon>
        <taxon>Lulworthiomycetidae</taxon>
        <taxon>Lulworthiales</taxon>
        <taxon>Lulworthiaceae</taxon>
        <taxon>Zalerion</taxon>
    </lineage>
</organism>
<reference evidence="3" key="1">
    <citation type="submission" date="2022-07" db="EMBL/GenBank/DDBJ databases">
        <title>Draft genome sequence of Zalerion maritima ATCC 34329, a (micro)plastics degrading marine fungus.</title>
        <authorList>
            <person name="Paco A."/>
            <person name="Goncalves M.F.M."/>
            <person name="Rocha-Santos T.A.P."/>
            <person name="Alves A."/>
        </authorList>
    </citation>
    <scope>NUCLEOTIDE SEQUENCE</scope>
    <source>
        <strain evidence="3">ATCC 34329</strain>
    </source>
</reference>
<keyword evidence="4" id="KW-1185">Reference proteome</keyword>
<feature type="transmembrane region" description="Helical" evidence="2">
    <location>
        <begin position="97"/>
        <end position="117"/>
    </location>
</feature>
<dbReference type="SUPFAM" id="SSF53474">
    <property type="entry name" value="alpha/beta-Hydrolases"/>
    <property type="match status" value="1"/>
</dbReference>
<name>A0AAD5RGT2_9PEZI</name>
<evidence type="ECO:0000256" key="1">
    <source>
        <dbReference type="SAM" id="MobiDB-lite"/>
    </source>
</evidence>
<dbReference type="PANTHER" id="PTHR12277">
    <property type="entry name" value="ALPHA/BETA HYDROLASE DOMAIN-CONTAINING PROTEIN"/>
    <property type="match status" value="1"/>
</dbReference>
<dbReference type="GO" id="GO:0016020">
    <property type="term" value="C:membrane"/>
    <property type="evidence" value="ECO:0007669"/>
    <property type="project" value="TreeGrafter"/>
</dbReference>
<evidence type="ECO:0000313" key="3">
    <source>
        <dbReference type="EMBL" id="KAJ2893656.1"/>
    </source>
</evidence>
<proteinExistence type="predicted"/>
<keyword evidence="2" id="KW-1133">Transmembrane helix</keyword>
<feature type="region of interest" description="Disordered" evidence="1">
    <location>
        <begin position="444"/>
        <end position="464"/>
    </location>
</feature>
<accession>A0AAD5RGT2</accession>
<evidence type="ECO:0000313" key="4">
    <source>
        <dbReference type="Proteomes" id="UP001201980"/>
    </source>
</evidence>
<dbReference type="InterPro" id="IPR029058">
    <property type="entry name" value="AB_hydrolase_fold"/>
</dbReference>